<sequence>MKMAGPLSKSSTGGGFVPAGAPMLKSAKIAPGAGPKVGLLGWNNRPNRLNCQDSPYIVGEAVIRLYLVGAVPLFAGNG</sequence>
<gene>
    <name evidence="1" type="ORF">L195_g012643</name>
</gene>
<organism evidence="1 2">
    <name type="scientific">Trifolium pratense</name>
    <name type="common">Red clover</name>
    <dbReference type="NCBI Taxonomy" id="57577"/>
    <lineage>
        <taxon>Eukaryota</taxon>
        <taxon>Viridiplantae</taxon>
        <taxon>Streptophyta</taxon>
        <taxon>Embryophyta</taxon>
        <taxon>Tracheophyta</taxon>
        <taxon>Spermatophyta</taxon>
        <taxon>Magnoliopsida</taxon>
        <taxon>eudicotyledons</taxon>
        <taxon>Gunneridae</taxon>
        <taxon>Pentapetalae</taxon>
        <taxon>rosids</taxon>
        <taxon>fabids</taxon>
        <taxon>Fabales</taxon>
        <taxon>Fabaceae</taxon>
        <taxon>Papilionoideae</taxon>
        <taxon>50 kb inversion clade</taxon>
        <taxon>NPAAA clade</taxon>
        <taxon>Hologalegina</taxon>
        <taxon>IRL clade</taxon>
        <taxon>Trifolieae</taxon>
        <taxon>Trifolium</taxon>
    </lineage>
</organism>
<dbReference type="AlphaFoldDB" id="A0A2K3PKZ5"/>
<proteinExistence type="predicted"/>
<name>A0A2K3PKZ5_TRIPR</name>
<dbReference type="EMBL" id="ASHM01008091">
    <property type="protein sequence ID" value="PNY15935.1"/>
    <property type="molecule type" value="Genomic_DNA"/>
</dbReference>
<protein>
    <submittedName>
        <fullName evidence="1">Uncharacterized protein</fullName>
    </submittedName>
</protein>
<evidence type="ECO:0000313" key="2">
    <source>
        <dbReference type="Proteomes" id="UP000236291"/>
    </source>
</evidence>
<reference evidence="1 2" key="1">
    <citation type="journal article" date="2014" name="Am. J. Bot.">
        <title>Genome assembly and annotation for red clover (Trifolium pratense; Fabaceae).</title>
        <authorList>
            <person name="Istvanek J."/>
            <person name="Jaros M."/>
            <person name="Krenek A."/>
            <person name="Repkova J."/>
        </authorList>
    </citation>
    <scope>NUCLEOTIDE SEQUENCE [LARGE SCALE GENOMIC DNA]</scope>
    <source>
        <strain evidence="2">cv. Tatra</strain>
        <tissue evidence="1">Young leaves</tissue>
    </source>
</reference>
<evidence type="ECO:0000313" key="1">
    <source>
        <dbReference type="EMBL" id="PNY15935.1"/>
    </source>
</evidence>
<reference evidence="1 2" key="2">
    <citation type="journal article" date="2017" name="Front. Plant Sci.">
        <title>Gene Classification and Mining of Molecular Markers Useful in Red Clover (Trifolium pratense) Breeding.</title>
        <authorList>
            <person name="Istvanek J."/>
            <person name="Dluhosova J."/>
            <person name="Dluhos P."/>
            <person name="Patkova L."/>
            <person name="Nedelnik J."/>
            <person name="Repkova J."/>
        </authorList>
    </citation>
    <scope>NUCLEOTIDE SEQUENCE [LARGE SCALE GENOMIC DNA]</scope>
    <source>
        <strain evidence="2">cv. Tatra</strain>
        <tissue evidence="1">Young leaves</tissue>
    </source>
</reference>
<dbReference type="Proteomes" id="UP000236291">
    <property type="component" value="Unassembled WGS sequence"/>
</dbReference>
<accession>A0A2K3PKZ5</accession>
<comment type="caution">
    <text evidence="1">The sequence shown here is derived from an EMBL/GenBank/DDBJ whole genome shotgun (WGS) entry which is preliminary data.</text>
</comment>